<accession>A0A545VXQ7</accession>
<proteinExistence type="predicted"/>
<evidence type="ECO:0000256" key="1">
    <source>
        <dbReference type="SAM" id="MobiDB-lite"/>
    </source>
</evidence>
<dbReference type="OrthoDB" id="4870109at2759"/>
<feature type="compositionally biased region" description="Basic and acidic residues" evidence="1">
    <location>
        <begin position="87"/>
        <end position="97"/>
    </location>
</feature>
<dbReference type="AlphaFoldDB" id="A0A545VXQ7"/>
<feature type="region of interest" description="Disordered" evidence="1">
    <location>
        <begin position="87"/>
        <end position="115"/>
    </location>
</feature>
<name>A0A545VXQ7_9HYPO</name>
<gene>
    <name evidence="2" type="ORF">IF1G_06649</name>
</gene>
<dbReference type="EMBL" id="SPUK01000009">
    <property type="protein sequence ID" value="TQV94638.1"/>
    <property type="molecule type" value="Genomic_DNA"/>
</dbReference>
<protein>
    <submittedName>
        <fullName evidence="2">Uncharacterized protein</fullName>
    </submittedName>
</protein>
<evidence type="ECO:0000313" key="2">
    <source>
        <dbReference type="EMBL" id="TQV94638.1"/>
    </source>
</evidence>
<evidence type="ECO:0000313" key="3">
    <source>
        <dbReference type="Proteomes" id="UP000315783"/>
    </source>
</evidence>
<keyword evidence="3" id="KW-1185">Reference proteome</keyword>
<comment type="caution">
    <text evidence="2">The sequence shown here is derived from an EMBL/GenBank/DDBJ whole genome shotgun (WGS) entry which is preliminary data.</text>
</comment>
<organism evidence="2 3">
    <name type="scientific">Cordyceps javanica</name>
    <dbReference type="NCBI Taxonomy" id="43265"/>
    <lineage>
        <taxon>Eukaryota</taxon>
        <taxon>Fungi</taxon>
        <taxon>Dikarya</taxon>
        <taxon>Ascomycota</taxon>
        <taxon>Pezizomycotina</taxon>
        <taxon>Sordariomycetes</taxon>
        <taxon>Hypocreomycetidae</taxon>
        <taxon>Hypocreales</taxon>
        <taxon>Cordycipitaceae</taxon>
        <taxon>Cordyceps</taxon>
    </lineage>
</organism>
<sequence length="296" mass="33404">MSSAGQYVFRVDLFKQAVVPALRDRKPFVSQDVLKKLKVTLKHLDLTTGDIDCVKGSARLVPMPAAVVQQSPDGGLFERMDDDGLEFHARGDDKSDDGMSDDEWSDGETTDDERNCPDTRFYQALKLHTIASTYKTVWHFPDLVKWRMRCHDPSYLQGLNKEGSICYEIQTVSEPFGVDGALDTSRPCVVGYQVEMTRPLEGQLLTSELNALIVLATKYDGYPAYSQCDEFVITVITGCDRQVRVAQSRVNMARKTFDVSLSRILDFESRIKNNWEDWIILLGWLAASVTPRACWG</sequence>
<reference evidence="2 3" key="1">
    <citation type="journal article" date="2019" name="Appl. Microbiol. Biotechnol.">
        <title>Genome sequence of Isaria javanica and comparative genome analysis insights into family S53 peptidase evolution in fungal entomopathogens.</title>
        <authorList>
            <person name="Lin R."/>
            <person name="Zhang X."/>
            <person name="Xin B."/>
            <person name="Zou M."/>
            <person name="Gao Y."/>
            <person name="Qin F."/>
            <person name="Hu Q."/>
            <person name="Xie B."/>
            <person name="Cheng X."/>
        </authorList>
    </citation>
    <scope>NUCLEOTIDE SEQUENCE [LARGE SCALE GENOMIC DNA]</scope>
    <source>
        <strain evidence="2 3">IJ1G</strain>
    </source>
</reference>
<dbReference type="Proteomes" id="UP000315783">
    <property type="component" value="Unassembled WGS sequence"/>
</dbReference>
<feature type="compositionally biased region" description="Acidic residues" evidence="1">
    <location>
        <begin position="98"/>
        <end position="111"/>
    </location>
</feature>